<gene>
    <name evidence="2" type="ORF">CLIM01_13032</name>
</gene>
<accession>A0ABQ9PC69</accession>
<dbReference type="PANTHER" id="PTHR47843:SF2">
    <property type="entry name" value="BTB DOMAIN-CONTAINING PROTEIN"/>
    <property type="match status" value="1"/>
</dbReference>
<organism evidence="2 3">
    <name type="scientific">Colletotrichum limetticola</name>
    <dbReference type="NCBI Taxonomy" id="1209924"/>
    <lineage>
        <taxon>Eukaryota</taxon>
        <taxon>Fungi</taxon>
        <taxon>Dikarya</taxon>
        <taxon>Ascomycota</taxon>
        <taxon>Pezizomycotina</taxon>
        <taxon>Sordariomycetes</taxon>
        <taxon>Hypocreomycetidae</taxon>
        <taxon>Glomerellales</taxon>
        <taxon>Glomerellaceae</taxon>
        <taxon>Colletotrichum</taxon>
        <taxon>Colletotrichum acutatum species complex</taxon>
    </lineage>
</organism>
<dbReference type="InterPro" id="IPR011333">
    <property type="entry name" value="SKP1/BTB/POZ_sf"/>
</dbReference>
<feature type="domain" description="BTB" evidence="1">
    <location>
        <begin position="19"/>
        <end position="88"/>
    </location>
</feature>
<name>A0ABQ9PC69_9PEZI</name>
<dbReference type="Gene3D" id="3.30.710.10">
    <property type="entry name" value="Potassium Channel Kv1.1, Chain A"/>
    <property type="match status" value="1"/>
</dbReference>
<reference evidence="2" key="1">
    <citation type="submission" date="2023-04" db="EMBL/GenBank/DDBJ databases">
        <title>Colletotrichum limetticola genome sequence.</title>
        <authorList>
            <person name="Baroncelli R."/>
        </authorList>
    </citation>
    <scope>NUCLEOTIDE SEQUENCE</scope>
    <source>
        <strain evidence="2">KLA-Anderson</strain>
    </source>
</reference>
<sequence>MPHVETKRDIDVAEILKSRIIKFIVGEDKVEYNVHEAAISGLSGPLRALVTNGMKESVEGVVVWDEVEPEVFTQLVQFAYGHYLSLHDYDMKSEGTFQVSFPSQSLQFRLWFADYSPLEDEGPPVVPELLFGSSRFERRMPKKSRAAGGPYLVTYHSEDFFMAHARLYCFADQYGVADLAAVCVEKLQSILYEHPANDVLNQATCKLLLFVWPRTVPEDELRLLLIDFILTNLSNALTTNMKLFGPVLDEIPEIAVAILRSAPREYWQALKRSD</sequence>
<evidence type="ECO:0000313" key="3">
    <source>
        <dbReference type="Proteomes" id="UP001169217"/>
    </source>
</evidence>
<evidence type="ECO:0000259" key="1">
    <source>
        <dbReference type="PROSITE" id="PS50097"/>
    </source>
</evidence>
<comment type="caution">
    <text evidence="2">The sequence shown here is derived from an EMBL/GenBank/DDBJ whole genome shotgun (WGS) entry which is preliminary data.</text>
</comment>
<dbReference type="InterPro" id="IPR000210">
    <property type="entry name" value="BTB/POZ_dom"/>
</dbReference>
<protein>
    <recommendedName>
        <fullName evidence="1">BTB domain-containing protein</fullName>
    </recommendedName>
</protein>
<proteinExistence type="predicted"/>
<dbReference type="Pfam" id="PF00651">
    <property type="entry name" value="BTB"/>
    <property type="match status" value="1"/>
</dbReference>
<dbReference type="PANTHER" id="PTHR47843">
    <property type="entry name" value="BTB DOMAIN-CONTAINING PROTEIN-RELATED"/>
    <property type="match status" value="1"/>
</dbReference>
<dbReference type="PROSITE" id="PS50097">
    <property type="entry name" value="BTB"/>
    <property type="match status" value="1"/>
</dbReference>
<dbReference type="Proteomes" id="UP001169217">
    <property type="component" value="Unassembled WGS sequence"/>
</dbReference>
<evidence type="ECO:0000313" key="2">
    <source>
        <dbReference type="EMBL" id="KAK0369613.1"/>
    </source>
</evidence>
<dbReference type="EMBL" id="JARUPT010000633">
    <property type="protein sequence ID" value="KAK0369613.1"/>
    <property type="molecule type" value="Genomic_DNA"/>
</dbReference>
<keyword evidence="3" id="KW-1185">Reference proteome</keyword>
<dbReference type="SUPFAM" id="SSF54695">
    <property type="entry name" value="POZ domain"/>
    <property type="match status" value="1"/>
</dbReference>